<dbReference type="GO" id="GO:0016760">
    <property type="term" value="F:cellulose synthase (UDP-forming) activity"/>
    <property type="evidence" value="ECO:0007669"/>
    <property type="project" value="InterPro"/>
</dbReference>
<dbReference type="GO" id="GO:0071555">
    <property type="term" value="P:cell wall organization"/>
    <property type="evidence" value="ECO:0007669"/>
    <property type="project" value="UniProtKB-KW"/>
</dbReference>
<evidence type="ECO:0000256" key="6">
    <source>
        <dbReference type="ARBA" id="ARBA00023136"/>
    </source>
</evidence>
<sequence length="786" mass="89447">MMQVTNKYPDARGGGGDMEGTGSNGEDMQMVDDARLPLSRIVPIPANQLNLYRIVIILRLIILCFFFQYRVSHPVRDAYGLWLVSVICEIWFALSWLLDQFPKWYPINRETYLDRLALRYDREGEPSQLCPIDIFVSTVDPLKEPPLITANTVLSILAVDYPVDKVSCYVSDDGSAMLTFESLSETAEFARKWVPFCKKHNIEPRAPEFYFQQKIDYLKDKIQPSFVKERRAMKREYEEFKIRINALVAKAQKVPEELTNGAYLLNVDCDHYFNSSKALREAMCFMMDPALGRKTCYVQFPQRFDGIDLHDRYANRNIVFFDINMKGLDGIQGPMYVGTGCCFNRQALYGYDPVLTEADLEPNIVVKSCCGGRKKKSKSYMDNKNRMMKRTESSAPIFNMEDIEEGIEGYEDERSMLMSQKRLEKRFGQSPIFTASTFMTQGGIPPSTNPASLLKEAIHVISCGYEDKTEWGKEIGWIYGSVTEDILTGFKMHARGWISIYCMPPRPCFKGSAPINLSDRLNQVLRWALGSVEILFSRHCPIWYNYGGRLKLLERVAYINTIVYPLTSLPLIAYCVLPAICLLTNKFIIPEISNYAGMFFILMFASIFATGILELRWSGVGIEDWWRNEQFWVIGGTSAHLFAVFQGLLKVLAGIDTNFTVTSKANDEDGDFAELYVFKWTSLLIPPTTVLVINLVGMVAGISYAINSGYQSWGPLFGKLFFSIWVILHLYPFLKGLMGKQNRTPTIVIVWSILLASIFSLLWVKIDPFISDTQKAVAMGQCGVNC</sequence>
<dbReference type="GO" id="GO:0030244">
    <property type="term" value="P:cellulose biosynthetic process"/>
    <property type="evidence" value="ECO:0007669"/>
    <property type="project" value="InterPro"/>
</dbReference>
<dbReference type="Pfam" id="PF03552">
    <property type="entry name" value="Cellulose_synt"/>
    <property type="match status" value="2"/>
</dbReference>
<feature type="transmembrane region" description="Helical" evidence="11">
    <location>
        <begin position="79"/>
        <end position="98"/>
    </location>
</feature>
<dbReference type="GO" id="GO:0071669">
    <property type="term" value="P:plant-type cell wall organization or biogenesis"/>
    <property type="evidence" value="ECO:0007669"/>
    <property type="project" value="UniProtKB-ARBA"/>
</dbReference>
<evidence type="ECO:0000256" key="11">
    <source>
        <dbReference type="SAM" id="Phobius"/>
    </source>
</evidence>
<keyword evidence="6 11" id="KW-0472">Membrane</keyword>
<dbReference type="Gene3D" id="3.90.550.10">
    <property type="entry name" value="Spore Coat Polysaccharide Biosynthesis Protein SpsA, Chain A"/>
    <property type="match status" value="1"/>
</dbReference>
<comment type="subcellular location">
    <subcellularLocation>
        <location evidence="1">Endomembrane system</location>
        <topology evidence="1">Multi-pass membrane protein</topology>
    </subcellularLocation>
</comment>
<keyword evidence="7" id="KW-0961">Cell wall biogenesis/degradation</keyword>
<gene>
    <name evidence="12" type="ORF">TRITD_6Av1G019730</name>
</gene>
<evidence type="ECO:0000256" key="4">
    <source>
        <dbReference type="ARBA" id="ARBA00022692"/>
    </source>
</evidence>
<feature type="compositionally biased region" description="Gly residues" evidence="10">
    <location>
        <begin position="12"/>
        <end position="23"/>
    </location>
</feature>
<dbReference type="PANTHER" id="PTHR13301">
    <property type="entry name" value="X-BOX TRANSCRIPTION FACTOR-RELATED"/>
    <property type="match status" value="1"/>
</dbReference>
<keyword evidence="2" id="KW-0328">Glycosyltransferase</keyword>
<dbReference type="AlphaFoldDB" id="A0A9R0XUN1"/>
<feature type="active site" evidence="8">
    <location>
        <position position="173"/>
    </location>
</feature>
<evidence type="ECO:0000313" key="12">
    <source>
        <dbReference type="EMBL" id="VAI42771.1"/>
    </source>
</evidence>
<evidence type="ECO:0000256" key="8">
    <source>
        <dbReference type="PIRSR" id="PIRSR605150-1"/>
    </source>
</evidence>
<keyword evidence="5 11" id="KW-1133">Transmembrane helix</keyword>
<feature type="transmembrane region" description="Helical" evidence="11">
    <location>
        <begin position="50"/>
        <end position="67"/>
    </location>
</feature>
<dbReference type="GO" id="GO:0016020">
    <property type="term" value="C:membrane"/>
    <property type="evidence" value="ECO:0007669"/>
    <property type="project" value="InterPro"/>
</dbReference>
<dbReference type="Gramene" id="TRITD6Av1G019730.53">
    <property type="protein sequence ID" value="TRITD6Av1G019730.53"/>
    <property type="gene ID" value="TRITD6Av1G019730"/>
</dbReference>
<dbReference type="EMBL" id="LT934121">
    <property type="protein sequence ID" value="VAI42771.1"/>
    <property type="molecule type" value="Genomic_DNA"/>
</dbReference>
<feature type="binding site" evidence="9">
    <location>
        <position position="173"/>
    </location>
    <ligand>
        <name>UDP-alpha-D-glucose</name>
        <dbReference type="ChEBI" id="CHEBI:58885"/>
    </ligand>
</feature>
<proteinExistence type="predicted"/>
<reference evidence="12 13" key="1">
    <citation type="submission" date="2017-09" db="EMBL/GenBank/DDBJ databases">
        <authorList>
            <consortium name="International Durum Wheat Genome Sequencing Consortium (IDWGSC)"/>
            <person name="Milanesi L."/>
        </authorList>
    </citation>
    <scope>NUCLEOTIDE SEQUENCE [LARGE SCALE GENOMIC DNA]</scope>
    <source>
        <strain evidence="13">cv. Svevo</strain>
    </source>
</reference>
<feature type="transmembrane region" description="Helical" evidence="11">
    <location>
        <begin position="630"/>
        <end position="649"/>
    </location>
</feature>
<feature type="binding site" evidence="9">
    <location>
        <position position="144"/>
    </location>
    <ligand>
        <name>UDP-alpha-D-glucose</name>
        <dbReference type="ChEBI" id="CHEBI:58885"/>
    </ligand>
</feature>
<feature type="region of interest" description="Disordered" evidence="10">
    <location>
        <begin position="1"/>
        <end position="24"/>
    </location>
</feature>
<keyword evidence="13" id="KW-1185">Reference proteome</keyword>
<evidence type="ECO:0000256" key="9">
    <source>
        <dbReference type="PIRSR" id="PIRSR605150-2"/>
    </source>
</evidence>
<dbReference type="InterPro" id="IPR029044">
    <property type="entry name" value="Nucleotide-diphossugar_trans"/>
</dbReference>
<feature type="binding site" evidence="9">
    <location>
        <position position="137"/>
    </location>
    <ligand>
        <name>UDP-alpha-D-glucose</name>
        <dbReference type="ChEBI" id="CHEBI:58885"/>
    </ligand>
</feature>
<feature type="active site" evidence="8">
    <location>
        <position position="485"/>
    </location>
</feature>
<feature type="transmembrane region" description="Helical" evidence="11">
    <location>
        <begin position="562"/>
        <end position="583"/>
    </location>
</feature>
<feature type="transmembrane region" description="Helical" evidence="11">
    <location>
        <begin position="746"/>
        <end position="764"/>
    </location>
</feature>
<feature type="binding site" evidence="9">
    <location>
        <position position="143"/>
    </location>
    <ligand>
        <name>UDP-alpha-D-glucose</name>
        <dbReference type="ChEBI" id="CHEBI:58885"/>
    </ligand>
</feature>
<evidence type="ECO:0000256" key="1">
    <source>
        <dbReference type="ARBA" id="ARBA00004127"/>
    </source>
</evidence>
<keyword evidence="3" id="KW-0808">Transferase</keyword>
<organism evidence="12 13">
    <name type="scientific">Triticum turgidum subsp. durum</name>
    <name type="common">Durum wheat</name>
    <name type="synonym">Triticum durum</name>
    <dbReference type="NCBI Taxonomy" id="4567"/>
    <lineage>
        <taxon>Eukaryota</taxon>
        <taxon>Viridiplantae</taxon>
        <taxon>Streptophyta</taxon>
        <taxon>Embryophyta</taxon>
        <taxon>Tracheophyta</taxon>
        <taxon>Spermatophyta</taxon>
        <taxon>Magnoliopsida</taxon>
        <taxon>Liliopsida</taxon>
        <taxon>Poales</taxon>
        <taxon>Poaceae</taxon>
        <taxon>BOP clade</taxon>
        <taxon>Pooideae</taxon>
        <taxon>Triticodae</taxon>
        <taxon>Triticeae</taxon>
        <taxon>Triticinae</taxon>
        <taxon>Triticum</taxon>
    </lineage>
</organism>
<evidence type="ECO:0000256" key="5">
    <source>
        <dbReference type="ARBA" id="ARBA00022989"/>
    </source>
</evidence>
<accession>A0A9R0XUN1</accession>
<feature type="transmembrane region" description="Helical" evidence="11">
    <location>
        <begin position="595"/>
        <end position="618"/>
    </location>
</feature>
<evidence type="ECO:0000256" key="10">
    <source>
        <dbReference type="SAM" id="MobiDB-lite"/>
    </source>
</evidence>
<evidence type="ECO:0000256" key="3">
    <source>
        <dbReference type="ARBA" id="ARBA00022679"/>
    </source>
</evidence>
<evidence type="ECO:0000256" key="7">
    <source>
        <dbReference type="ARBA" id="ARBA00023316"/>
    </source>
</evidence>
<evidence type="ECO:0000256" key="2">
    <source>
        <dbReference type="ARBA" id="ARBA00022676"/>
    </source>
</evidence>
<feature type="transmembrane region" description="Helical" evidence="11">
    <location>
        <begin position="712"/>
        <end position="734"/>
    </location>
</feature>
<protein>
    <recommendedName>
        <fullName evidence="14">Cellulose synthase</fullName>
    </recommendedName>
</protein>
<evidence type="ECO:0000313" key="13">
    <source>
        <dbReference type="Proteomes" id="UP000324705"/>
    </source>
</evidence>
<name>A0A9R0XUN1_TRITD</name>
<dbReference type="Proteomes" id="UP000324705">
    <property type="component" value="Chromosome 6A"/>
</dbReference>
<evidence type="ECO:0008006" key="14">
    <source>
        <dbReference type="Google" id="ProtNLM"/>
    </source>
</evidence>
<dbReference type="InterPro" id="IPR005150">
    <property type="entry name" value="Cellulose_synth"/>
</dbReference>
<keyword evidence="4 11" id="KW-0812">Transmembrane</keyword>
<feature type="transmembrane region" description="Helical" evidence="11">
    <location>
        <begin position="683"/>
        <end position="706"/>
    </location>
</feature>
<dbReference type="GO" id="GO:0012505">
    <property type="term" value="C:endomembrane system"/>
    <property type="evidence" value="ECO:0007669"/>
    <property type="project" value="UniProtKB-SubCell"/>
</dbReference>